<name>A0A6J5PSV8_9CAUD</name>
<dbReference type="EMBL" id="LR797435">
    <property type="protein sequence ID" value="CAB4216166.1"/>
    <property type="molecule type" value="Genomic_DNA"/>
</dbReference>
<evidence type="ECO:0000313" key="5">
    <source>
        <dbReference type="EMBL" id="CAB5230792.1"/>
    </source>
</evidence>
<evidence type="ECO:0000313" key="3">
    <source>
        <dbReference type="EMBL" id="CAB4193262.1"/>
    </source>
</evidence>
<reference evidence="1" key="1">
    <citation type="submission" date="2020-05" db="EMBL/GenBank/DDBJ databases">
        <authorList>
            <person name="Chiriac C."/>
            <person name="Salcher M."/>
            <person name="Ghai R."/>
            <person name="Kavagutti S V."/>
        </authorList>
    </citation>
    <scope>NUCLEOTIDE SEQUENCE</scope>
</reference>
<dbReference type="Gene3D" id="3.40.1350.10">
    <property type="match status" value="1"/>
</dbReference>
<dbReference type="EMBL" id="LR796912">
    <property type="protein sequence ID" value="CAB4174232.1"/>
    <property type="molecule type" value="Genomic_DNA"/>
</dbReference>
<evidence type="ECO:0000313" key="4">
    <source>
        <dbReference type="EMBL" id="CAB4216166.1"/>
    </source>
</evidence>
<evidence type="ECO:0000313" key="1">
    <source>
        <dbReference type="EMBL" id="CAB4174232.1"/>
    </source>
</evidence>
<accession>A0A6J5PSV8</accession>
<dbReference type="EMBL" id="LR798422">
    <property type="protein sequence ID" value="CAB5230792.1"/>
    <property type="molecule type" value="Genomic_DNA"/>
</dbReference>
<gene>
    <name evidence="2" type="ORF">UFOVP1123_100</name>
    <name evidence="3" type="ORF">UFOVP1239_50</name>
    <name evidence="4" type="ORF">UFOVP1484_104</name>
    <name evidence="5" type="ORF">UFOVP1577_110</name>
    <name evidence="1" type="ORF">UFOVP961_30</name>
</gene>
<dbReference type="EMBL" id="LR797194">
    <property type="protein sequence ID" value="CAB4193262.1"/>
    <property type="molecule type" value="Genomic_DNA"/>
</dbReference>
<organism evidence="1">
    <name type="scientific">uncultured Caudovirales phage</name>
    <dbReference type="NCBI Taxonomy" id="2100421"/>
    <lineage>
        <taxon>Viruses</taxon>
        <taxon>Duplodnaviria</taxon>
        <taxon>Heunggongvirae</taxon>
        <taxon>Uroviricota</taxon>
        <taxon>Caudoviricetes</taxon>
        <taxon>Peduoviridae</taxon>
        <taxon>Maltschvirus</taxon>
        <taxon>Maltschvirus maltsch</taxon>
    </lineage>
</organism>
<evidence type="ECO:0000313" key="2">
    <source>
        <dbReference type="EMBL" id="CAB4185577.1"/>
    </source>
</evidence>
<dbReference type="EMBL" id="LR797079">
    <property type="protein sequence ID" value="CAB4185577.1"/>
    <property type="molecule type" value="Genomic_DNA"/>
</dbReference>
<proteinExistence type="predicted"/>
<dbReference type="Pfam" id="PF24608">
    <property type="entry name" value="PDDEXK_15"/>
    <property type="match status" value="1"/>
</dbReference>
<dbReference type="InterPro" id="IPR056931">
    <property type="entry name" value="D14-like"/>
</dbReference>
<dbReference type="InterPro" id="IPR011856">
    <property type="entry name" value="tRNA_endonuc-like_dom_sf"/>
</dbReference>
<sequence>MVDSRQKGARAETLIRDQLRKLSGLQWERTPGSGALDPKLMMKGDLFIPGEKNLYVVEVKHYAEDHLTSSILTSKNPQFFDWWEQALRQGRQVNQIPLLVFKFDRSKIFAAFEDIPSAKYNYMFISSHGYEVFVALLDDWFANERPKFIA</sequence>
<dbReference type="GO" id="GO:0003676">
    <property type="term" value="F:nucleic acid binding"/>
    <property type="evidence" value="ECO:0007669"/>
    <property type="project" value="InterPro"/>
</dbReference>
<protein>
    <recommendedName>
        <fullName evidence="6">Holliday junction resolvase</fullName>
    </recommendedName>
</protein>
<evidence type="ECO:0008006" key="6">
    <source>
        <dbReference type="Google" id="ProtNLM"/>
    </source>
</evidence>